<dbReference type="InterPro" id="IPR011989">
    <property type="entry name" value="ARM-like"/>
</dbReference>
<feature type="region of interest" description="Disordered" evidence="2">
    <location>
        <begin position="243"/>
        <end position="262"/>
    </location>
</feature>
<organism evidence="4 5">
    <name type="scientific">Thelohanellus kitauei</name>
    <name type="common">Myxosporean</name>
    <dbReference type="NCBI Taxonomy" id="669202"/>
    <lineage>
        <taxon>Eukaryota</taxon>
        <taxon>Metazoa</taxon>
        <taxon>Cnidaria</taxon>
        <taxon>Myxozoa</taxon>
        <taxon>Myxosporea</taxon>
        <taxon>Bivalvulida</taxon>
        <taxon>Platysporina</taxon>
        <taxon>Myxobolidae</taxon>
        <taxon>Thelohanellus</taxon>
    </lineage>
</organism>
<dbReference type="Proteomes" id="UP000031668">
    <property type="component" value="Unassembled WGS sequence"/>
</dbReference>
<gene>
    <name evidence="4" type="ORF">RF11_13523</name>
</gene>
<dbReference type="OrthoDB" id="10263328at2759"/>
<dbReference type="InterPro" id="IPR058584">
    <property type="entry name" value="IMB1_TNPO1-like_TPR"/>
</dbReference>
<dbReference type="SUPFAM" id="SSF48371">
    <property type="entry name" value="ARM repeat"/>
    <property type="match status" value="1"/>
</dbReference>
<dbReference type="InterPro" id="IPR016024">
    <property type="entry name" value="ARM-type_fold"/>
</dbReference>
<feature type="domain" description="Importin subunit beta-1/Transportin-1-like TPR repeats" evidence="3">
    <location>
        <begin position="4"/>
        <end position="225"/>
    </location>
</feature>
<evidence type="ECO:0000256" key="1">
    <source>
        <dbReference type="ARBA" id="ARBA00022737"/>
    </source>
</evidence>
<dbReference type="AlphaFoldDB" id="A0A0C2MLN4"/>
<evidence type="ECO:0000313" key="5">
    <source>
        <dbReference type="Proteomes" id="UP000031668"/>
    </source>
</evidence>
<keyword evidence="1" id="KW-0677">Repeat</keyword>
<dbReference type="Gene3D" id="1.25.10.10">
    <property type="entry name" value="Leucine-rich Repeat Variant"/>
    <property type="match status" value="1"/>
</dbReference>
<comment type="caution">
    <text evidence="4">The sequence shown here is derived from an EMBL/GenBank/DDBJ whole genome shotgun (WGS) entry which is preliminary data.</text>
</comment>
<name>A0A0C2MLN4_THEKT</name>
<reference evidence="4 5" key="1">
    <citation type="journal article" date="2014" name="Genome Biol. Evol.">
        <title>The genome of the myxosporean Thelohanellus kitauei shows adaptations to nutrient acquisition within its fish host.</title>
        <authorList>
            <person name="Yang Y."/>
            <person name="Xiong J."/>
            <person name="Zhou Z."/>
            <person name="Huo F."/>
            <person name="Miao W."/>
            <person name="Ran C."/>
            <person name="Liu Y."/>
            <person name="Zhang J."/>
            <person name="Feng J."/>
            <person name="Wang M."/>
            <person name="Wang M."/>
            <person name="Wang L."/>
            <person name="Yao B."/>
        </authorList>
    </citation>
    <scope>NUCLEOTIDE SEQUENCE [LARGE SCALE GENOMIC DNA]</scope>
    <source>
        <strain evidence="4">Wuqing</strain>
    </source>
</reference>
<sequence>MTGMINFCNITKATTVQEDVLLTLGVLIGRAPKHVVLSQLPTLMPILITFFQDIRDISLCTTTSSVLGDICYSVGQGLEPYANNVISTILKYLMDEDLDMQFEVSVVELFGDMALALGPLFRPFLKPALEVLKTVTSIKPEEEEDDDLFDLVDQIVAAGLGVYTSIIQGLYSEEVKINDDYMIWKDHIPYLMSLIERLSENDRHREEITRAVCGLVGDVRNAFKEIIHPSQIKPIISKLAQKAKSSTDPKTSSVGQWLEKMV</sequence>
<accession>A0A0C2MLN4</accession>
<dbReference type="Pfam" id="PF25574">
    <property type="entry name" value="TPR_IMB1"/>
    <property type="match status" value="1"/>
</dbReference>
<protein>
    <submittedName>
        <fullName evidence="4">Importin subunit beta-1</fullName>
    </submittedName>
</protein>
<keyword evidence="5" id="KW-1185">Reference proteome</keyword>
<evidence type="ECO:0000313" key="4">
    <source>
        <dbReference type="EMBL" id="KII62526.1"/>
    </source>
</evidence>
<proteinExistence type="predicted"/>
<evidence type="ECO:0000259" key="3">
    <source>
        <dbReference type="Pfam" id="PF25574"/>
    </source>
</evidence>
<feature type="compositionally biased region" description="Polar residues" evidence="2">
    <location>
        <begin position="243"/>
        <end position="255"/>
    </location>
</feature>
<evidence type="ECO:0000256" key="2">
    <source>
        <dbReference type="SAM" id="MobiDB-lite"/>
    </source>
</evidence>
<dbReference type="EMBL" id="JWZT01004949">
    <property type="protein sequence ID" value="KII62526.1"/>
    <property type="molecule type" value="Genomic_DNA"/>
</dbReference>